<name>A0A5Q2RIH9_9ACTN</name>
<evidence type="ECO:0000313" key="1">
    <source>
        <dbReference type="EMBL" id="QGG95603.1"/>
    </source>
</evidence>
<dbReference type="Proteomes" id="UP000334019">
    <property type="component" value="Chromosome"/>
</dbReference>
<dbReference type="AlphaFoldDB" id="A0A5Q2RIH9"/>
<accession>A0A5Q2RIH9</accession>
<organism evidence="1 2">
    <name type="scientific">Actinomarinicola tropica</name>
    <dbReference type="NCBI Taxonomy" id="2789776"/>
    <lineage>
        <taxon>Bacteria</taxon>
        <taxon>Bacillati</taxon>
        <taxon>Actinomycetota</taxon>
        <taxon>Acidimicrobiia</taxon>
        <taxon>Acidimicrobiales</taxon>
        <taxon>Iamiaceae</taxon>
        <taxon>Actinomarinicola</taxon>
    </lineage>
</organism>
<reference evidence="1 2" key="1">
    <citation type="submission" date="2019-11" db="EMBL/GenBank/DDBJ databases">
        <authorList>
            <person name="He Y."/>
        </authorList>
    </citation>
    <scope>NUCLEOTIDE SEQUENCE [LARGE SCALE GENOMIC DNA]</scope>
    <source>
        <strain evidence="1 2">SCSIO 58843</strain>
    </source>
</reference>
<gene>
    <name evidence="1" type="ORF">GH723_11130</name>
</gene>
<proteinExistence type="predicted"/>
<sequence length="121" mass="11921">MRQINEGTALPGIIGTVATPGTVTGAGLDFSPYYEPSFKAVAAVGAISAGTVVVHVQGGTASGDGSVSYGTIQAAGGAQGTTVYELNVPDVTTRYVRALTTVAGGTVTPVSVSFIAKAVTT</sequence>
<dbReference type="KEGG" id="atq:GH723_11130"/>
<dbReference type="RefSeq" id="WP_153759710.1">
    <property type="nucleotide sequence ID" value="NZ_CP045851.1"/>
</dbReference>
<evidence type="ECO:0000313" key="2">
    <source>
        <dbReference type="Proteomes" id="UP000334019"/>
    </source>
</evidence>
<keyword evidence="2" id="KW-1185">Reference proteome</keyword>
<protein>
    <submittedName>
        <fullName evidence="1">Uncharacterized protein</fullName>
    </submittedName>
</protein>
<dbReference type="EMBL" id="CP045851">
    <property type="protein sequence ID" value="QGG95603.1"/>
    <property type="molecule type" value="Genomic_DNA"/>
</dbReference>